<evidence type="ECO:0000313" key="1">
    <source>
        <dbReference type="EMBL" id="OTY39579.1"/>
    </source>
</evidence>
<dbReference type="Proteomes" id="UP000195089">
    <property type="component" value="Unassembled WGS sequence"/>
</dbReference>
<reference evidence="1 2" key="1">
    <citation type="submission" date="2016-10" db="EMBL/GenBank/DDBJ databases">
        <title>Comparative genomics of Bacillus thuringiensis reveals a path to pathogens against multiple invertebrate hosts.</title>
        <authorList>
            <person name="Zheng J."/>
            <person name="Gao Q."/>
            <person name="Liu H."/>
            <person name="Peng D."/>
            <person name="Ruan L."/>
            <person name="Sun M."/>
        </authorList>
    </citation>
    <scope>NUCLEOTIDE SEQUENCE [LARGE SCALE GENOMIC DNA]</scope>
    <source>
        <strain evidence="1">BGSC 4BX1</strain>
    </source>
</reference>
<comment type="caution">
    <text evidence="1">The sequence shown here is derived from an EMBL/GenBank/DDBJ whole genome shotgun (WGS) entry which is preliminary data.</text>
</comment>
<dbReference type="EMBL" id="NFDL01000086">
    <property type="protein sequence ID" value="OTY39579.1"/>
    <property type="molecule type" value="Genomic_DNA"/>
</dbReference>
<accession>A0A243B4Z7</accession>
<evidence type="ECO:0000313" key="2">
    <source>
        <dbReference type="Proteomes" id="UP000195089"/>
    </source>
</evidence>
<name>A0A243B4Z7_BACTU</name>
<organism evidence="1 2">
    <name type="scientific">Bacillus thuringiensis serovar pingluonsis</name>
    <dbReference type="NCBI Taxonomy" id="180881"/>
    <lineage>
        <taxon>Bacteria</taxon>
        <taxon>Bacillati</taxon>
        <taxon>Bacillota</taxon>
        <taxon>Bacilli</taxon>
        <taxon>Bacillales</taxon>
        <taxon>Bacillaceae</taxon>
        <taxon>Bacillus</taxon>
        <taxon>Bacillus cereus group</taxon>
    </lineage>
</organism>
<protein>
    <submittedName>
        <fullName evidence="1">Uncharacterized protein</fullName>
    </submittedName>
</protein>
<proteinExistence type="predicted"/>
<sequence>MLILFKKTVNWMEQRVLMSYIISYLDSKIHNREEEPLFSEYSYGDGEKNGRILKAQVSKEGFLFYKSIENILCITAFLRNGKNGCS</sequence>
<gene>
    <name evidence="1" type="ORF">BK742_21905</name>
</gene>
<dbReference type="AlphaFoldDB" id="A0A243B4Z7"/>